<dbReference type="EMBL" id="UINC01198187">
    <property type="protein sequence ID" value="SVE16031.1"/>
    <property type="molecule type" value="Genomic_DNA"/>
</dbReference>
<protein>
    <submittedName>
        <fullName evidence="1">Uncharacterized protein</fullName>
    </submittedName>
</protein>
<organism evidence="1">
    <name type="scientific">marine metagenome</name>
    <dbReference type="NCBI Taxonomy" id="408172"/>
    <lineage>
        <taxon>unclassified sequences</taxon>
        <taxon>metagenomes</taxon>
        <taxon>ecological metagenomes</taxon>
    </lineage>
</organism>
<gene>
    <name evidence="1" type="ORF">METZ01_LOCUS468885</name>
</gene>
<accession>A0A383B847</accession>
<feature type="non-terminal residue" evidence="1">
    <location>
        <position position="1"/>
    </location>
</feature>
<name>A0A383B847_9ZZZZ</name>
<proteinExistence type="predicted"/>
<dbReference type="AlphaFoldDB" id="A0A383B847"/>
<sequence length="218" mass="21974">VSDILPSQTGVIVSLAITVGGTGYSAGTLTAIGGGGSSFAGTFTVDGSGIIDTVTITNAGSGYTTVPTINIASGGPGSGTAVITAAFETVFPTANAFKVGLGDPITGLASWVGFNVVVFCKNSCYVIDTNPVPATASPTAPAASTFSIRTISTSSGCLSHGSIAQVGEDLYYLSRTGVRSIRRTMEENMIASDVGIISYPIQDVIDSINWTQAEIATA</sequence>
<evidence type="ECO:0000313" key="1">
    <source>
        <dbReference type="EMBL" id="SVE16031.1"/>
    </source>
</evidence>
<feature type="non-terminal residue" evidence="1">
    <location>
        <position position="218"/>
    </location>
</feature>
<reference evidence="1" key="1">
    <citation type="submission" date="2018-05" db="EMBL/GenBank/DDBJ databases">
        <authorList>
            <person name="Lanie J.A."/>
            <person name="Ng W.-L."/>
            <person name="Kazmierczak K.M."/>
            <person name="Andrzejewski T.M."/>
            <person name="Davidsen T.M."/>
            <person name="Wayne K.J."/>
            <person name="Tettelin H."/>
            <person name="Glass J.I."/>
            <person name="Rusch D."/>
            <person name="Podicherti R."/>
            <person name="Tsui H.-C.T."/>
            <person name="Winkler M.E."/>
        </authorList>
    </citation>
    <scope>NUCLEOTIDE SEQUENCE</scope>
</reference>